<evidence type="ECO:0000313" key="6">
    <source>
        <dbReference type="Proteomes" id="UP001169242"/>
    </source>
</evidence>
<protein>
    <submittedName>
        <fullName evidence="5">Glucose-1-phosphate adenylyltransferase subunit GlgD</fullName>
        <ecNumber evidence="5">2.7.7.27</ecNumber>
    </submittedName>
</protein>
<dbReference type="SUPFAM" id="SSF53448">
    <property type="entry name" value="Nucleotide-diphospho-sugar transferases"/>
    <property type="match status" value="1"/>
</dbReference>
<dbReference type="PANTHER" id="PTHR43523">
    <property type="entry name" value="GLUCOSE-1-PHOSPHATE ADENYLYLTRANSFERASE-RELATED"/>
    <property type="match status" value="1"/>
</dbReference>
<dbReference type="InterPro" id="IPR029044">
    <property type="entry name" value="Nucleotide-diphossugar_trans"/>
</dbReference>
<dbReference type="Pfam" id="PF24894">
    <property type="entry name" value="Hexapep_GlmU"/>
    <property type="match status" value="1"/>
</dbReference>
<dbReference type="Gene3D" id="3.90.550.10">
    <property type="entry name" value="Spore Coat Polysaccharide Biosynthesis Protein SpsA, Chain A"/>
    <property type="match status" value="1"/>
</dbReference>
<dbReference type="CDD" id="cd04651">
    <property type="entry name" value="LbH_G1P_AT_C"/>
    <property type="match status" value="1"/>
</dbReference>
<dbReference type="EMBL" id="JAQIFT010000054">
    <property type="protein sequence ID" value="MDA3732762.1"/>
    <property type="molecule type" value="Genomic_DNA"/>
</dbReference>
<proteinExistence type="inferred from homology"/>
<keyword evidence="2" id="KW-0320">Glycogen biosynthesis</keyword>
<dbReference type="GO" id="GO:0008878">
    <property type="term" value="F:glucose-1-phosphate adenylyltransferase activity"/>
    <property type="evidence" value="ECO:0007669"/>
    <property type="project" value="UniProtKB-EC"/>
</dbReference>
<sequence length="369" mass="41549">MKAVGIVLAGGKRNALGALTMQRNVAAIPVGGSYRAIDFALSNLSNSGIKKVAVISQHNTRSLTDHISSSKWWGFGRKKTGLFLFTPHMISAETFSYRGTADAIYQNVDFLKKSNEPYVVIVSGEQVTKMDYDKLIQYHIEKNADITIMCKNMQGEDVRDYGVVKLDEELRMVDLEEKPLEPQGDTVSLGVYVIGRELLIHLLEELESEARYNFVSDILIRYRRKLKIYGYMFDGYWKTIKDIPAFYEANMDFLNPEVRKFLFNTAPHIFTKAKDEPPAKFNDHSNIANSIISGGDIINGTVEQSVLFRKVFVGENAVIKNSIIMEGCTIGRGAVLENVILDKQIYVSEGQRLIGTPEDILVYPKRSII</sequence>
<feature type="domain" description="Nucleotidyl transferase" evidence="3">
    <location>
        <begin position="5"/>
        <end position="254"/>
    </location>
</feature>
<dbReference type="EC" id="2.7.7.27" evidence="5"/>
<comment type="similarity">
    <text evidence="1">Belongs to the bacterial/plant glucose-1-phosphate adenylyltransferase family.</text>
</comment>
<evidence type="ECO:0000313" key="5">
    <source>
        <dbReference type="EMBL" id="MDA3732762.1"/>
    </source>
</evidence>
<dbReference type="CDD" id="cd02508">
    <property type="entry name" value="ADP_Glucose_PP"/>
    <property type="match status" value="1"/>
</dbReference>
<dbReference type="PANTHER" id="PTHR43523:SF6">
    <property type="entry name" value="GLYCOGEN BIOSYNTHESIS PROTEIN GLGD"/>
    <property type="match status" value="1"/>
</dbReference>
<keyword evidence="5" id="KW-0808">Transferase</keyword>
<dbReference type="RefSeq" id="WP_053982764.1">
    <property type="nucleotide sequence ID" value="NZ_JAQIFT010000054.1"/>
</dbReference>
<dbReference type="InterPro" id="IPR056818">
    <property type="entry name" value="GlmU/GlgC-like_hexapep"/>
</dbReference>
<evidence type="ECO:0000259" key="4">
    <source>
        <dbReference type="Pfam" id="PF24894"/>
    </source>
</evidence>
<accession>A0AA42DPR6</accession>
<gene>
    <name evidence="5" type="primary">glgD</name>
    <name evidence="5" type="ORF">PBV87_14885</name>
</gene>
<dbReference type="InterPro" id="IPR011831">
    <property type="entry name" value="ADP-Glc_PPase"/>
</dbReference>
<dbReference type="Proteomes" id="UP001169242">
    <property type="component" value="Unassembled WGS sequence"/>
</dbReference>
<dbReference type="Pfam" id="PF00483">
    <property type="entry name" value="NTP_transferase"/>
    <property type="match status" value="1"/>
</dbReference>
<organism evidence="5 6">
    <name type="scientific">Holtiella tumoricola</name>
    <dbReference type="NCBI Taxonomy" id="3018743"/>
    <lineage>
        <taxon>Bacteria</taxon>
        <taxon>Bacillati</taxon>
        <taxon>Bacillota</taxon>
        <taxon>Clostridia</taxon>
        <taxon>Lachnospirales</taxon>
        <taxon>Cellulosilyticaceae</taxon>
        <taxon>Holtiella</taxon>
    </lineage>
</organism>
<reference evidence="5" key="1">
    <citation type="journal article" date="2023" name="Int. J. Syst. Evol. Microbiol.">
        <title>&lt;i&gt;Holtiella tumoricola&lt;/i&gt; gen. nov. sp. nov., isolated from a human clinical sample.</title>
        <authorList>
            <person name="Allen-Vercoe E."/>
            <person name="Daigneault M.C."/>
            <person name="Vancuren S.J."/>
            <person name="Cochrane K."/>
            <person name="O'Neal L.L."/>
            <person name="Sankaranarayanan K."/>
            <person name="Lawson P.A."/>
        </authorList>
    </citation>
    <scope>NUCLEOTIDE SEQUENCE</scope>
    <source>
        <strain evidence="5">CC70A</strain>
    </source>
</reference>
<dbReference type="GO" id="GO:0005978">
    <property type="term" value="P:glycogen biosynthetic process"/>
    <property type="evidence" value="ECO:0007669"/>
    <property type="project" value="UniProtKB-KW"/>
</dbReference>
<dbReference type="Gene3D" id="2.160.10.10">
    <property type="entry name" value="Hexapeptide repeat proteins"/>
    <property type="match status" value="1"/>
</dbReference>
<evidence type="ECO:0000259" key="3">
    <source>
        <dbReference type="Pfam" id="PF00483"/>
    </source>
</evidence>
<dbReference type="SUPFAM" id="SSF51161">
    <property type="entry name" value="Trimeric LpxA-like enzymes"/>
    <property type="match status" value="1"/>
</dbReference>
<dbReference type="InterPro" id="IPR011004">
    <property type="entry name" value="Trimer_LpxA-like_sf"/>
</dbReference>
<name>A0AA42DPR6_9FIRM</name>
<evidence type="ECO:0000256" key="2">
    <source>
        <dbReference type="ARBA" id="ARBA00023056"/>
    </source>
</evidence>
<keyword evidence="6" id="KW-1185">Reference proteome</keyword>
<dbReference type="AlphaFoldDB" id="A0AA42DPR6"/>
<dbReference type="InterPro" id="IPR011832">
    <property type="entry name" value="GlgDAde_trans"/>
</dbReference>
<dbReference type="NCBIfam" id="TIGR02092">
    <property type="entry name" value="glgD"/>
    <property type="match status" value="1"/>
</dbReference>
<evidence type="ECO:0000256" key="1">
    <source>
        <dbReference type="ARBA" id="ARBA00010443"/>
    </source>
</evidence>
<dbReference type="InterPro" id="IPR005835">
    <property type="entry name" value="NTP_transferase_dom"/>
</dbReference>
<keyword evidence="5" id="KW-0548">Nucleotidyltransferase</keyword>
<comment type="caution">
    <text evidence="5">The sequence shown here is derived from an EMBL/GenBank/DDBJ whole genome shotgun (WGS) entry which is preliminary data.</text>
</comment>
<feature type="domain" description="Glucose-1-phosphate adenylyltransferase/Bifunctional protein GlmU-like C-terminal hexapeptide" evidence="4">
    <location>
        <begin position="277"/>
        <end position="352"/>
    </location>
</feature>